<sequence length="86" mass="9386">KKLQILEAGEKFEIIIAGDGLTVNQGPGFFYLEATLDNLREIRKLGTEASSPAFNAETSQKVRANKETNPTLANQSFSKEKATADN</sequence>
<gene>
    <name evidence="1" type="ORF">RPERSI_LOCUS36204</name>
</gene>
<keyword evidence="2" id="KW-1185">Reference proteome</keyword>
<reference evidence="1" key="1">
    <citation type="submission" date="2021-06" db="EMBL/GenBank/DDBJ databases">
        <authorList>
            <person name="Kallberg Y."/>
            <person name="Tangrot J."/>
            <person name="Rosling A."/>
        </authorList>
    </citation>
    <scope>NUCLEOTIDE SEQUENCE</scope>
    <source>
        <strain evidence="1">MA461A</strain>
    </source>
</reference>
<feature type="non-terminal residue" evidence="1">
    <location>
        <position position="1"/>
    </location>
</feature>
<name>A0ACA9SYR8_9GLOM</name>
<accession>A0ACA9SYR8</accession>
<protein>
    <submittedName>
        <fullName evidence="1">33312_t:CDS:1</fullName>
    </submittedName>
</protein>
<organism evidence="1 2">
    <name type="scientific">Racocetra persica</name>
    <dbReference type="NCBI Taxonomy" id="160502"/>
    <lineage>
        <taxon>Eukaryota</taxon>
        <taxon>Fungi</taxon>
        <taxon>Fungi incertae sedis</taxon>
        <taxon>Mucoromycota</taxon>
        <taxon>Glomeromycotina</taxon>
        <taxon>Glomeromycetes</taxon>
        <taxon>Diversisporales</taxon>
        <taxon>Gigasporaceae</taxon>
        <taxon>Racocetra</taxon>
    </lineage>
</organism>
<proteinExistence type="predicted"/>
<evidence type="ECO:0000313" key="1">
    <source>
        <dbReference type="EMBL" id="CAG8850669.1"/>
    </source>
</evidence>
<evidence type="ECO:0000313" key="2">
    <source>
        <dbReference type="Proteomes" id="UP000789920"/>
    </source>
</evidence>
<dbReference type="EMBL" id="CAJVQC010172041">
    <property type="protein sequence ID" value="CAG8850669.1"/>
    <property type="molecule type" value="Genomic_DNA"/>
</dbReference>
<comment type="caution">
    <text evidence="1">The sequence shown here is derived from an EMBL/GenBank/DDBJ whole genome shotgun (WGS) entry which is preliminary data.</text>
</comment>
<dbReference type="Proteomes" id="UP000789920">
    <property type="component" value="Unassembled WGS sequence"/>
</dbReference>